<keyword evidence="3" id="KW-0862">Zinc</keyword>
<keyword evidence="3" id="KW-0863">Zinc-finger</keyword>
<dbReference type="AlphaFoldDB" id="A0AAV1AMP2"/>
<dbReference type="InterPro" id="IPR007650">
    <property type="entry name" value="Zf-FLZ_dom"/>
</dbReference>
<evidence type="ECO:0000256" key="4">
    <source>
        <dbReference type="PROSITE-ProRule" id="PRU01131"/>
    </source>
</evidence>
<feature type="domain" description="FLZ-type" evidence="6">
    <location>
        <begin position="133"/>
        <end position="176"/>
    </location>
</feature>
<keyword evidence="2" id="KW-0479">Metal-binding</keyword>
<protein>
    <recommendedName>
        <fullName evidence="6">FLZ-type domain-containing protein</fullName>
    </recommendedName>
</protein>
<evidence type="ECO:0000313" key="7">
    <source>
        <dbReference type="EMBL" id="CAI8610958.1"/>
    </source>
</evidence>
<evidence type="ECO:0000256" key="5">
    <source>
        <dbReference type="SAM" id="MobiDB-lite"/>
    </source>
</evidence>
<evidence type="ECO:0000313" key="8">
    <source>
        <dbReference type="Proteomes" id="UP001157006"/>
    </source>
</evidence>
<dbReference type="PANTHER" id="PTHR47208:SF5">
    <property type="entry name" value="FCS-LIKE ZINC FINGER 12-RELATED"/>
    <property type="match status" value="1"/>
</dbReference>
<evidence type="ECO:0000256" key="2">
    <source>
        <dbReference type="ARBA" id="ARBA00022723"/>
    </source>
</evidence>
<accession>A0AAV1AMP2</accession>
<dbReference type="PROSITE" id="PS51795">
    <property type="entry name" value="ZF_FLZ"/>
    <property type="match status" value="1"/>
</dbReference>
<name>A0AAV1AMP2_VICFA</name>
<dbReference type="EMBL" id="OX451739">
    <property type="protein sequence ID" value="CAI8610958.1"/>
    <property type="molecule type" value="Genomic_DNA"/>
</dbReference>
<dbReference type="InterPro" id="IPR044604">
    <property type="entry name" value="FLZ12/13/14"/>
</dbReference>
<feature type="region of interest" description="Disordered" evidence="5">
    <location>
        <begin position="23"/>
        <end position="64"/>
    </location>
</feature>
<proteinExistence type="inferred from homology"/>
<reference evidence="7 8" key="1">
    <citation type="submission" date="2023-01" db="EMBL/GenBank/DDBJ databases">
        <authorList>
            <person name="Kreplak J."/>
        </authorList>
    </citation>
    <scope>NUCLEOTIDE SEQUENCE [LARGE SCALE GENOMIC DNA]</scope>
</reference>
<dbReference type="PANTHER" id="PTHR47208">
    <property type="entry name" value="OS02G0174800 PROTEIN"/>
    <property type="match status" value="1"/>
</dbReference>
<dbReference type="GO" id="GO:0008270">
    <property type="term" value="F:zinc ion binding"/>
    <property type="evidence" value="ECO:0007669"/>
    <property type="project" value="UniProtKB-KW"/>
</dbReference>
<evidence type="ECO:0000259" key="6">
    <source>
        <dbReference type="PROSITE" id="PS51795"/>
    </source>
</evidence>
<evidence type="ECO:0000256" key="1">
    <source>
        <dbReference type="ARBA" id="ARBA00009374"/>
    </source>
</evidence>
<feature type="compositionally biased region" description="Polar residues" evidence="5">
    <location>
        <begin position="48"/>
        <end position="64"/>
    </location>
</feature>
<keyword evidence="8" id="KW-1185">Reference proteome</keyword>
<gene>
    <name evidence="7" type="ORF">VFH_IV206600</name>
</gene>
<organism evidence="7 8">
    <name type="scientific">Vicia faba</name>
    <name type="common">Broad bean</name>
    <name type="synonym">Faba vulgaris</name>
    <dbReference type="NCBI Taxonomy" id="3906"/>
    <lineage>
        <taxon>Eukaryota</taxon>
        <taxon>Viridiplantae</taxon>
        <taxon>Streptophyta</taxon>
        <taxon>Embryophyta</taxon>
        <taxon>Tracheophyta</taxon>
        <taxon>Spermatophyta</taxon>
        <taxon>Magnoliopsida</taxon>
        <taxon>eudicotyledons</taxon>
        <taxon>Gunneridae</taxon>
        <taxon>Pentapetalae</taxon>
        <taxon>rosids</taxon>
        <taxon>fabids</taxon>
        <taxon>Fabales</taxon>
        <taxon>Fabaceae</taxon>
        <taxon>Papilionoideae</taxon>
        <taxon>50 kb inversion clade</taxon>
        <taxon>NPAAA clade</taxon>
        <taxon>Hologalegina</taxon>
        <taxon>IRL clade</taxon>
        <taxon>Fabeae</taxon>
        <taxon>Vicia</taxon>
    </lineage>
</organism>
<evidence type="ECO:0000256" key="3">
    <source>
        <dbReference type="ARBA" id="ARBA00022771"/>
    </source>
</evidence>
<comment type="similarity">
    <text evidence="1">Belongs to the FLZ family.</text>
</comment>
<dbReference type="Proteomes" id="UP001157006">
    <property type="component" value="Chromosome 4"/>
</dbReference>
<feature type="zinc finger region" description="FLZ-type" evidence="4">
    <location>
        <begin position="133"/>
        <end position="176"/>
    </location>
</feature>
<dbReference type="Pfam" id="PF04570">
    <property type="entry name" value="zf-FLZ"/>
    <property type="match status" value="1"/>
</dbReference>
<sequence length="201" mass="22933">MLRKRPSPMIGKLSELLVSGHRLMDTTGSPRGPFDTKMQSPRGLKNYDLSSTNPNSSAKNTNGFQMDYDMNEIDMESLEEDEEYTYVTCHVPNKTFTKVYYDDGEVRRQQRYNNNVVGVVRRSEPEPLFPTSNFLNSCHLCGKSLHGKDIYMYRGEKGFCSTECRSSQIMMDERKERCGSEELSSSPYTRGQIFSTGILAV</sequence>